<dbReference type="GO" id="GO:0045290">
    <property type="term" value="F:D-arabinose 1-dehydrogenase [NAD(P)+] activity"/>
    <property type="evidence" value="ECO:0007669"/>
    <property type="project" value="InterPro"/>
</dbReference>
<evidence type="ECO:0000256" key="3">
    <source>
        <dbReference type="PIRSR" id="PIRSR000097-2"/>
    </source>
</evidence>
<evidence type="ECO:0000259" key="5">
    <source>
        <dbReference type="Pfam" id="PF00248"/>
    </source>
</evidence>
<evidence type="ECO:0000313" key="7">
    <source>
        <dbReference type="Proteomes" id="UP000501346"/>
    </source>
</evidence>
<dbReference type="PROSITE" id="PS00063">
    <property type="entry name" value="ALDOKETO_REDUCTASE_3"/>
    <property type="match status" value="1"/>
</dbReference>
<dbReference type="PROSITE" id="PS00798">
    <property type="entry name" value="ALDOKETO_REDUCTASE_1"/>
    <property type="match status" value="1"/>
</dbReference>
<dbReference type="InterPro" id="IPR020471">
    <property type="entry name" value="AKR"/>
</dbReference>
<reference evidence="6 7" key="1">
    <citation type="journal article" date="2019" name="BMC Genomics">
        <title>Chromosome level assembly and comparative genome analysis confirm lager-brewing yeasts originated from a single hybridization.</title>
        <authorList>
            <person name="Salazar A.N."/>
            <person name="Gorter de Vries A.R."/>
            <person name="van den Broek M."/>
            <person name="Brouwers N."/>
            <person name="de la Torre Cortes P."/>
            <person name="Kuijpers N.G.A."/>
            <person name="Daran J.G."/>
            <person name="Abeel T."/>
        </authorList>
    </citation>
    <scope>NUCLEOTIDE SEQUENCE [LARGE SCALE GENOMIC DNA]</scope>
    <source>
        <strain evidence="6 7">CBS 1483</strain>
    </source>
</reference>
<keyword evidence="1" id="KW-0560">Oxidoreductase</keyword>
<accession>A0A6C1DM23</accession>
<sequence length="344" mass="38898">MSSSVASTENIVENMLHPKTTEIYFSLNNGVRIPALGLGTANPHEKLAETKQAVKAAIKAGYRHIDTAWAYETEPFVGEAIKELLEDGSIKREDLFITTKVWPILWDEVDRSLNESLKALGLEYVDLLLQHWPLCFEKIKDPKGISGLVKTPVDDSGKTMYAADGDYLETYKQLEKIYLDPNDHRVRAIGVSNFSIEYLERLIKECRVKPTVNQVETHPHLPQMELRKFCFMHDILLTAYSPLGSHGAPNLKIPLVKKLAEKYNVTGNDLLISYHIRQGTIVIPRSLNPVRISSSIEFASLTKDELQELNDFGEKYPVRFIDEPFAAILPEFTGNGPNLDNLKY</sequence>
<organism evidence="6 7">
    <name type="scientific">Saccharomyces pastorianus</name>
    <name type="common">Lager yeast</name>
    <name type="synonym">Saccharomyces cerevisiae x Saccharomyces eubayanus</name>
    <dbReference type="NCBI Taxonomy" id="27292"/>
    <lineage>
        <taxon>Eukaryota</taxon>
        <taxon>Fungi</taxon>
        <taxon>Dikarya</taxon>
        <taxon>Ascomycota</taxon>
        <taxon>Saccharomycotina</taxon>
        <taxon>Saccharomycetes</taxon>
        <taxon>Saccharomycetales</taxon>
        <taxon>Saccharomycetaceae</taxon>
        <taxon>Saccharomyces</taxon>
    </lineage>
</organism>
<dbReference type="InterPro" id="IPR023210">
    <property type="entry name" value="NADP_OxRdtase_dom"/>
</dbReference>
<dbReference type="Proteomes" id="UP000501346">
    <property type="component" value="Chromosome ScII"/>
</dbReference>
<gene>
    <name evidence="6" type="primary">ARA1_1</name>
    <name evidence="6" type="ORF">GRS66_000349</name>
</gene>
<feature type="domain" description="NADP-dependent oxidoreductase" evidence="5">
    <location>
        <begin position="36"/>
        <end position="311"/>
    </location>
</feature>
<keyword evidence="7" id="KW-1185">Reference proteome</keyword>
<feature type="site" description="Lowers pKa of active site Tyr" evidence="4">
    <location>
        <position position="100"/>
    </location>
</feature>
<protein>
    <submittedName>
        <fullName evidence="6">D-arabinose 1-dehydrogenase (NAD(P)(+))</fullName>
    </submittedName>
</protein>
<evidence type="ECO:0000256" key="2">
    <source>
        <dbReference type="PIRSR" id="PIRSR000097-1"/>
    </source>
</evidence>
<name>A0A6C1DM23_SACPS</name>
<dbReference type="InterPro" id="IPR036812">
    <property type="entry name" value="NAD(P)_OxRdtase_dom_sf"/>
</dbReference>
<evidence type="ECO:0000256" key="4">
    <source>
        <dbReference type="PIRSR" id="PIRSR000097-3"/>
    </source>
</evidence>
<dbReference type="PRINTS" id="PR00069">
    <property type="entry name" value="ALDKETRDTASE"/>
</dbReference>
<dbReference type="PIRSF" id="PIRSF000097">
    <property type="entry name" value="AKR"/>
    <property type="match status" value="1"/>
</dbReference>
<feature type="active site" description="Proton donor" evidence="2">
    <location>
        <position position="71"/>
    </location>
</feature>
<dbReference type="CDD" id="cd19119">
    <property type="entry name" value="AKR_AKR3C1"/>
    <property type="match status" value="1"/>
</dbReference>
<feature type="binding site" evidence="3">
    <location>
        <position position="131"/>
    </location>
    <ligand>
        <name>substrate</name>
    </ligand>
</feature>
<dbReference type="SUPFAM" id="SSF51430">
    <property type="entry name" value="NAD(P)-linked oxidoreductase"/>
    <property type="match status" value="1"/>
</dbReference>
<dbReference type="InterPro" id="IPR044491">
    <property type="entry name" value="AKR3C1"/>
</dbReference>
<evidence type="ECO:0000256" key="1">
    <source>
        <dbReference type="ARBA" id="ARBA00023002"/>
    </source>
</evidence>
<dbReference type="FunFam" id="3.20.20.100:FF:000031">
    <property type="entry name" value="D-arabinose dehydrogenase heavy chain"/>
    <property type="match status" value="1"/>
</dbReference>
<dbReference type="PANTHER" id="PTHR11732">
    <property type="entry name" value="ALDO/KETO REDUCTASE"/>
    <property type="match status" value="1"/>
</dbReference>
<proteinExistence type="predicted"/>
<dbReference type="SMR" id="A0A6C1DM23"/>
<dbReference type="EMBL" id="CP048984">
    <property type="protein sequence ID" value="QID78146.1"/>
    <property type="molecule type" value="Genomic_DNA"/>
</dbReference>
<dbReference type="Gene3D" id="3.20.20.100">
    <property type="entry name" value="NADP-dependent oxidoreductase domain"/>
    <property type="match status" value="1"/>
</dbReference>
<evidence type="ECO:0000313" key="6">
    <source>
        <dbReference type="EMBL" id="QID78146.1"/>
    </source>
</evidence>
<dbReference type="AlphaFoldDB" id="A0A6C1DM23"/>
<dbReference type="PROSITE" id="PS00062">
    <property type="entry name" value="ALDOKETO_REDUCTASE_2"/>
    <property type="match status" value="1"/>
</dbReference>
<dbReference type="Pfam" id="PF00248">
    <property type="entry name" value="Aldo_ket_red"/>
    <property type="match status" value="1"/>
</dbReference>
<dbReference type="OrthoDB" id="416253at2759"/>
<dbReference type="InterPro" id="IPR018170">
    <property type="entry name" value="Aldo/ket_reductase_CS"/>
</dbReference>